<evidence type="ECO:0000313" key="2">
    <source>
        <dbReference type="Proteomes" id="UP001194714"/>
    </source>
</evidence>
<gene>
    <name evidence="1" type="ORF">NEPTK9_001506</name>
</gene>
<evidence type="ECO:0000313" key="1">
    <source>
        <dbReference type="EMBL" id="MBF5059982.1"/>
    </source>
</evidence>
<dbReference type="EMBL" id="JAAEJV010000058">
    <property type="protein sequence ID" value="MBF5059982.1"/>
    <property type="molecule type" value="Genomic_DNA"/>
</dbReference>
<reference evidence="1 2" key="1">
    <citation type="submission" date="2020-01" db="EMBL/GenBank/DDBJ databases">
        <title>Draft genome sequence of Cand. Neptunochlamydia vexilliferae K9.</title>
        <authorList>
            <person name="Schulz F."/>
            <person name="Koestlbacher S."/>
            <person name="Wascher F."/>
            <person name="Pizzetti I."/>
            <person name="Horn M."/>
        </authorList>
    </citation>
    <scope>NUCLEOTIDE SEQUENCE [LARGE SCALE GENOMIC DNA]</scope>
    <source>
        <strain evidence="1 2">K9</strain>
    </source>
</reference>
<name>A0ABS0B0T8_9BACT</name>
<proteinExistence type="predicted"/>
<sequence>MSASVELKKISVSANLEFIDDKKDAQEALRNLFWTVYPGLKEGEVHLHKRHLFHVCFITTKGGKQDHFSQIKRAFTSIVMKKNF</sequence>
<dbReference type="Proteomes" id="UP001194714">
    <property type="component" value="Unassembled WGS sequence"/>
</dbReference>
<dbReference type="RefSeq" id="WP_194848305.1">
    <property type="nucleotide sequence ID" value="NZ_JAAEJV010000058.1"/>
</dbReference>
<organism evidence="1 2">
    <name type="scientific">Candidatus Neptunichlamydia vexilliferae</name>
    <dbReference type="NCBI Taxonomy" id="1651774"/>
    <lineage>
        <taxon>Bacteria</taxon>
        <taxon>Pseudomonadati</taxon>
        <taxon>Chlamydiota</taxon>
        <taxon>Chlamydiia</taxon>
        <taxon>Parachlamydiales</taxon>
        <taxon>Simkaniaceae</taxon>
        <taxon>Candidatus Neptunichlamydia</taxon>
    </lineage>
</organism>
<protein>
    <submittedName>
        <fullName evidence="1">Uncharacterized protein</fullName>
    </submittedName>
</protein>
<comment type="caution">
    <text evidence="1">The sequence shown here is derived from an EMBL/GenBank/DDBJ whole genome shotgun (WGS) entry which is preliminary data.</text>
</comment>
<keyword evidence="2" id="KW-1185">Reference proteome</keyword>
<accession>A0ABS0B0T8</accession>